<proteinExistence type="predicted"/>
<dbReference type="InterPro" id="IPR029058">
    <property type="entry name" value="AB_hydrolase_fold"/>
</dbReference>
<sequence>MLDTARSGWSGTAADSAAARADRLGRLAAHRADAGFVGAAALASWACALEHLATERSRLLVRSDAEADALAQLVALPDGRPDAPAIRAGAWRRHDDLAAAWRGWQRAVDRADDALVEALVEALAARPALTHEQALDAAYRALLALDDSASADATRAALADGGTDTFLLDFDPSAFDGDGSAVIAYGAPSAADHVAVVVPGMTTDARSIGEVGAMALAVRGATQLRAPHDRTSTVAWVGYDAPADDDLHRGRLDPRDLADTIRVAGPGAAEEGGHELRDFVADATRHDQDVTVIGHSYGSTTAAHAASDGLDADRLVLLGSPGAGVDRASGLRLPTFVAANDLDPVTWIGSPEGHHAGPLGHDPAARDFGATRLPTDHVAAPHVDQPDAFVAIHCSYLLPGSSTLAAVGDVVTDHTPPTVPARTATGAGLAADWLLGQAAYELTSWR</sequence>
<dbReference type="SUPFAM" id="SSF53474">
    <property type="entry name" value="alpha/beta-Hydrolases"/>
    <property type="match status" value="1"/>
</dbReference>
<evidence type="ECO:0000313" key="2">
    <source>
        <dbReference type="EMBL" id="GGO92644.1"/>
    </source>
</evidence>
<reference evidence="3" key="1">
    <citation type="journal article" date="2019" name="Int. J. Syst. Evol. Microbiol.">
        <title>The Global Catalogue of Microorganisms (GCM) 10K type strain sequencing project: providing services to taxonomists for standard genome sequencing and annotation.</title>
        <authorList>
            <consortium name="The Broad Institute Genomics Platform"/>
            <consortium name="The Broad Institute Genome Sequencing Center for Infectious Disease"/>
            <person name="Wu L."/>
            <person name="Ma J."/>
        </authorList>
    </citation>
    <scope>NUCLEOTIDE SEQUENCE [LARGE SCALE GENOMIC DNA]</scope>
    <source>
        <strain evidence="3">CGMCC 4.7371</strain>
    </source>
</reference>
<organism evidence="2 3">
    <name type="scientific">Nocardioides phosphati</name>
    <dbReference type="NCBI Taxonomy" id="1867775"/>
    <lineage>
        <taxon>Bacteria</taxon>
        <taxon>Bacillati</taxon>
        <taxon>Actinomycetota</taxon>
        <taxon>Actinomycetes</taxon>
        <taxon>Propionibacteriales</taxon>
        <taxon>Nocardioidaceae</taxon>
        <taxon>Nocardioides</taxon>
    </lineage>
</organism>
<dbReference type="EMBL" id="BMNI01000009">
    <property type="protein sequence ID" value="GGO92644.1"/>
    <property type="molecule type" value="Genomic_DNA"/>
</dbReference>
<comment type="caution">
    <text evidence="2">The sequence shown here is derived from an EMBL/GenBank/DDBJ whole genome shotgun (WGS) entry which is preliminary data.</text>
</comment>
<evidence type="ECO:0000313" key="3">
    <source>
        <dbReference type="Proteomes" id="UP000655410"/>
    </source>
</evidence>
<dbReference type="Gene3D" id="3.40.50.1820">
    <property type="entry name" value="alpha/beta hydrolase"/>
    <property type="match status" value="1"/>
</dbReference>
<dbReference type="Proteomes" id="UP000655410">
    <property type="component" value="Unassembled WGS sequence"/>
</dbReference>
<dbReference type="InterPro" id="IPR010427">
    <property type="entry name" value="DUF1023"/>
</dbReference>
<evidence type="ECO:0000259" key="1">
    <source>
        <dbReference type="Pfam" id="PF06259"/>
    </source>
</evidence>
<dbReference type="Pfam" id="PF06259">
    <property type="entry name" value="Abhydrolase_8"/>
    <property type="match status" value="1"/>
</dbReference>
<protein>
    <recommendedName>
        <fullName evidence="1">DUF1023 domain-containing protein</fullName>
    </recommendedName>
</protein>
<feature type="domain" description="DUF1023" evidence="1">
    <location>
        <begin position="178"/>
        <end position="338"/>
    </location>
</feature>
<keyword evidence="3" id="KW-1185">Reference proteome</keyword>
<accession>A0ABQ2NDW6</accession>
<name>A0ABQ2NDW6_9ACTN</name>
<gene>
    <name evidence="2" type="ORF">GCM10011584_29520</name>
</gene>